<evidence type="ECO:0000313" key="2">
    <source>
        <dbReference type="EMBL" id="RYO93761.1"/>
    </source>
</evidence>
<organism evidence="2 3">
    <name type="scientific">Monosporascus cannonballus</name>
    <dbReference type="NCBI Taxonomy" id="155416"/>
    <lineage>
        <taxon>Eukaryota</taxon>
        <taxon>Fungi</taxon>
        <taxon>Dikarya</taxon>
        <taxon>Ascomycota</taxon>
        <taxon>Pezizomycotina</taxon>
        <taxon>Sordariomycetes</taxon>
        <taxon>Xylariomycetidae</taxon>
        <taxon>Xylariales</taxon>
        <taxon>Xylariales incertae sedis</taxon>
        <taxon>Monosporascus</taxon>
    </lineage>
</organism>
<feature type="signal peptide" evidence="1">
    <location>
        <begin position="1"/>
        <end position="16"/>
    </location>
</feature>
<keyword evidence="3" id="KW-1185">Reference proteome</keyword>
<reference evidence="2 3" key="1">
    <citation type="submission" date="2018-06" db="EMBL/GenBank/DDBJ databases">
        <title>Complete Genomes of Monosporascus.</title>
        <authorList>
            <person name="Robinson A.J."/>
            <person name="Natvig D.O."/>
        </authorList>
    </citation>
    <scope>NUCLEOTIDE SEQUENCE [LARGE SCALE GENOMIC DNA]</scope>
    <source>
        <strain evidence="2 3">CBS 609.92</strain>
    </source>
</reference>
<dbReference type="Proteomes" id="UP000294003">
    <property type="component" value="Unassembled WGS sequence"/>
</dbReference>
<dbReference type="EMBL" id="QJNS01000016">
    <property type="protein sequence ID" value="RYO93761.1"/>
    <property type="molecule type" value="Genomic_DNA"/>
</dbReference>
<protein>
    <submittedName>
        <fullName evidence="2">Uncharacterized protein</fullName>
    </submittedName>
</protein>
<name>A0ABY0HM38_9PEZI</name>
<comment type="caution">
    <text evidence="2">The sequence shown here is derived from an EMBL/GenBank/DDBJ whole genome shotgun (WGS) entry which is preliminary data.</text>
</comment>
<accession>A0ABY0HM38</accession>
<feature type="chain" id="PRO_5046996252" evidence="1">
    <location>
        <begin position="17"/>
        <end position="119"/>
    </location>
</feature>
<gene>
    <name evidence="2" type="ORF">DL762_000966</name>
</gene>
<keyword evidence="1" id="KW-0732">Signal</keyword>
<sequence length="119" mass="12592">MRTSFIASGLVAVTAAAMEPRQTPVPDPSAVFFAQLYNTVADCKATTGVRPFLYSRGACRNIRIPGSGSAKVIYNERPDTLTLSGWTGKDCTGDKVVIGASVGECVSLDGKDIASWSHH</sequence>
<proteinExistence type="predicted"/>
<evidence type="ECO:0000256" key="1">
    <source>
        <dbReference type="SAM" id="SignalP"/>
    </source>
</evidence>
<evidence type="ECO:0000313" key="3">
    <source>
        <dbReference type="Proteomes" id="UP000294003"/>
    </source>
</evidence>